<dbReference type="InterPro" id="IPR012910">
    <property type="entry name" value="Plug_dom"/>
</dbReference>
<evidence type="ECO:0000313" key="14">
    <source>
        <dbReference type="Proteomes" id="UP000627292"/>
    </source>
</evidence>
<dbReference type="RefSeq" id="WP_188951658.1">
    <property type="nucleotide sequence ID" value="NZ_BMIB01000002.1"/>
</dbReference>
<evidence type="ECO:0000256" key="3">
    <source>
        <dbReference type="ARBA" id="ARBA00022452"/>
    </source>
</evidence>
<dbReference type="Gene3D" id="3.55.50.30">
    <property type="match status" value="1"/>
</dbReference>
<dbReference type="NCBIfam" id="TIGR04057">
    <property type="entry name" value="SusC_RagA_signa"/>
    <property type="match status" value="1"/>
</dbReference>
<evidence type="ECO:0000256" key="2">
    <source>
        <dbReference type="ARBA" id="ARBA00022448"/>
    </source>
</evidence>
<dbReference type="Proteomes" id="UP000627292">
    <property type="component" value="Unassembled WGS sequence"/>
</dbReference>
<dbReference type="Pfam" id="PF00593">
    <property type="entry name" value="TonB_dep_Rec_b-barrel"/>
    <property type="match status" value="1"/>
</dbReference>
<dbReference type="SMART" id="SM00965">
    <property type="entry name" value="STN"/>
    <property type="match status" value="1"/>
</dbReference>
<dbReference type="InterPro" id="IPR011662">
    <property type="entry name" value="Secretin/TonB_short_N"/>
</dbReference>
<keyword evidence="4" id="KW-0406">Ion transport</keyword>
<evidence type="ECO:0000256" key="1">
    <source>
        <dbReference type="ARBA" id="ARBA00004571"/>
    </source>
</evidence>
<dbReference type="GO" id="GO:0006826">
    <property type="term" value="P:iron ion transport"/>
    <property type="evidence" value="ECO:0007669"/>
    <property type="project" value="UniProtKB-KW"/>
</dbReference>
<dbReference type="GO" id="GO:0009279">
    <property type="term" value="C:cell outer membrane"/>
    <property type="evidence" value="ECO:0007669"/>
    <property type="project" value="UniProtKB-SubCell"/>
</dbReference>
<evidence type="ECO:0000313" key="13">
    <source>
        <dbReference type="EMBL" id="GGH64974.1"/>
    </source>
</evidence>
<keyword evidence="6" id="KW-0408">Iron</keyword>
<accession>A0A917MWJ5</accession>
<feature type="domain" description="Secretin/TonB short N-terminal" evidence="12">
    <location>
        <begin position="46"/>
        <end position="97"/>
    </location>
</feature>
<dbReference type="InterPro" id="IPR023996">
    <property type="entry name" value="TonB-dep_OMP_SusC/RagA"/>
</dbReference>
<dbReference type="InterPro" id="IPR008969">
    <property type="entry name" value="CarboxyPept-like_regulatory"/>
</dbReference>
<dbReference type="PROSITE" id="PS52016">
    <property type="entry name" value="TONB_DEPENDENT_REC_3"/>
    <property type="match status" value="1"/>
</dbReference>
<evidence type="ECO:0000259" key="12">
    <source>
        <dbReference type="SMART" id="SM00965"/>
    </source>
</evidence>
<dbReference type="InterPro" id="IPR037066">
    <property type="entry name" value="Plug_dom_sf"/>
</dbReference>
<evidence type="ECO:0000256" key="8">
    <source>
        <dbReference type="ARBA" id="ARBA00023136"/>
    </source>
</evidence>
<dbReference type="NCBIfam" id="TIGR04056">
    <property type="entry name" value="OMP_RagA_SusC"/>
    <property type="match status" value="1"/>
</dbReference>
<reference evidence="13" key="1">
    <citation type="journal article" date="2014" name="Int. J. Syst. Evol. Microbiol.">
        <title>Complete genome sequence of Corynebacterium casei LMG S-19264T (=DSM 44701T), isolated from a smear-ripened cheese.</title>
        <authorList>
            <consortium name="US DOE Joint Genome Institute (JGI-PGF)"/>
            <person name="Walter F."/>
            <person name="Albersmeier A."/>
            <person name="Kalinowski J."/>
            <person name="Ruckert C."/>
        </authorList>
    </citation>
    <scope>NUCLEOTIDE SEQUENCE</scope>
    <source>
        <strain evidence="13">CGMCC 1.15290</strain>
    </source>
</reference>
<dbReference type="InterPro" id="IPR036942">
    <property type="entry name" value="Beta-barrel_TonB_sf"/>
</dbReference>
<dbReference type="Pfam" id="PF07660">
    <property type="entry name" value="STN"/>
    <property type="match status" value="1"/>
</dbReference>
<keyword evidence="9 10" id="KW-0998">Cell outer membrane</keyword>
<name>A0A917MWJ5_9BACT</name>
<keyword evidence="5 10" id="KW-0812">Transmembrane</keyword>
<keyword evidence="8 10" id="KW-0472">Membrane</keyword>
<proteinExistence type="inferred from homology"/>
<evidence type="ECO:0000256" key="10">
    <source>
        <dbReference type="PROSITE-ProRule" id="PRU01360"/>
    </source>
</evidence>
<comment type="similarity">
    <text evidence="10 11">Belongs to the TonB-dependent receptor family.</text>
</comment>
<dbReference type="InterPro" id="IPR000531">
    <property type="entry name" value="Beta-barrel_TonB"/>
</dbReference>
<dbReference type="SUPFAM" id="SSF56935">
    <property type="entry name" value="Porins"/>
    <property type="match status" value="1"/>
</dbReference>
<keyword evidence="4" id="KW-0410">Iron transport</keyword>
<keyword evidence="14" id="KW-1185">Reference proteome</keyword>
<dbReference type="Gene3D" id="2.40.170.20">
    <property type="entry name" value="TonB-dependent receptor, beta-barrel domain"/>
    <property type="match status" value="1"/>
</dbReference>
<keyword evidence="3 10" id="KW-1134">Transmembrane beta strand</keyword>
<gene>
    <name evidence="13" type="ORF">GCM10011379_17610</name>
</gene>
<sequence length="1105" mass="119864">MKLTAGLILLMCLQVSARTYSQKISLSARELTLDKVLHIIEKQSGYGIVYPEELMRKSKTVSLEVRDKPLEEVLKACLEPNGLTWVLKNNTIIIREKAMPAVAQQLQQQALLMEAAAEEQEISGVVTDGTGAPLAGASVQLKGKNIGAVTNDKGAFELKKVPAGSYTLEFALIGYAAFEQKVVVGKSPLVVNVTLKVSVNQLDETVIIAYGSTTKRLNTGAVSSIGTDAIAKQTVTNPLTAMQGRIAGVQITQDNGLSGGGIRMQIRGQGTAAAGFIPLYVIDGVPFTLFNGAAPPSDGLNAFGISGASGSISPFSVINPDDIERIDVLKDADATAIWGSKGANGVVLITTKKGSKSKTTYNVNFYQGVGKVNRYIPMMDTKEYLAMRREAFANAGVTPTTTNAKDLLVWDTTAYTDWQKWAIGGTANISHASVGVSGGNAQNTFLINSSYHREGTVFPGSYHTNTFSTRATVGHTSVDTKFNIRLTASYTYSGNNLPITDISTLYNLAPNLPIYNKDGSLNWDQTNPTAYLMRTYTGRTDNLITGLDMSYRILPQLQVRANLGYTNTRLRQTNATPARSVNSTATASNTLTYGDNSNDNYIVEPQIEYSPRVGEGKLQLLAGTTFQQTQATGISLNGVGFPSEAVMNAIGSAAAVTVTYNNYSQVKYNGVFGRANYNLHSKYLMDITFRRDGSSRFGPGNRFGTFGAAGAAWVFSKENFMKSVNFISFGKLRASYGITGNDQIPNYTYLGYYTAASSTYSYMGNNALVPSNFANPGLKWETNKKLDIGLELGFLNDKLMVKADYYRNRSSNQLVSVPLPEQAGSNSYSGNLPALVQNKGFEFEVNATPVMTRDLKWDLALNLAFNQNKLLEFPGLEYSLYNLSYVIGYPITVAQLYQYTGPDATTGNPTFLDRTGEGTINQYDRLPAKQGTPYFGGLSSTLSWKNFTLDVAFQFNHRYGFLNSNLANNFSPFGSATTNQTEQVLNRWQAGKPVDADAVPRASAGSAGSLYNYFGNSTANWGDASFIKFKTLSLTYNLPKQLVKPAGFTNAAVFVRGQNLFVWAKQKYTYDPETTVPGTGFALGTGTYIAFPQLRVLTAGVNLSF</sequence>
<dbReference type="Pfam" id="PF13715">
    <property type="entry name" value="CarbopepD_reg_2"/>
    <property type="match status" value="1"/>
</dbReference>
<dbReference type="AlphaFoldDB" id="A0A917MWJ5"/>
<keyword evidence="7 11" id="KW-0798">TonB box</keyword>
<evidence type="ECO:0000256" key="11">
    <source>
        <dbReference type="RuleBase" id="RU003357"/>
    </source>
</evidence>
<organism evidence="13 14">
    <name type="scientific">Filimonas zeae</name>
    <dbReference type="NCBI Taxonomy" id="1737353"/>
    <lineage>
        <taxon>Bacteria</taxon>
        <taxon>Pseudomonadati</taxon>
        <taxon>Bacteroidota</taxon>
        <taxon>Chitinophagia</taxon>
        <taxon>Chitinophagales</taxon>
        <taxon>Chitinophagaceae</taxon>
        <taxon>Filimonas</taxon>
    </lineage>
</organism>
<dbReference type="Gene3D" id="2.60.40.1120">
    <property type="entry name" value="Carboxypeptidase-like, regulatory domain"/>
    <property type="match status" value="1"/>
</dbReference>
<comment type="subcellular location">
    <subcellularLocation>
        <location evidence="1 10">Cell outer membrane</location>
        <topology evidence="1 10">Multi-pass membrane protein</topology>
    </subcellularLocation>
</comment>
<protein>
    <submittedName>
        <fullName evidence="13">SusC/RagA family TonB-linked outer membrane protein</fullName>
    </submittedName>
</protein>
<evidence type="ECO:0000256" key="5">
    <source>
        <dbReference type="ARBA" id="ARBA00022692"/>
    </source>
</evidence>
<evidence type="ECO:0000256" key="7">
    <source>
        <dbReference type="ARBA" id="ARBA00023077"/>
    </source>
</evidence>
<reference evidence="13" key="2">
    <citation type="submission" date="2020-09" db="EMBL/GenBank/DDBJ databases">
        <authorList>
            <person name="Sun Q."/>
            <person name="Zhou Y."/>
        </authorList>
    </citation>
    <scope>NUCLEOTIDE SEQUENCE</scope>
    <source>
        <strain evidence="13">CGMCC 1.15290</strain>
    </source>
</reference>
<comment type="caution">
    <text evidence="13">The sequence shown here is derived from an EMBL/GenBank/DDBJ whole genome shotgun (WGS) entry which is preliminary data.</text>
</comment>
<dbReference type="InterPro" id="IPR023997">
    <property type="entry name" value="TonB-dep_OMP_SusC/RagA_CS"/>
</dbReference>
<evidence type="ECO:0000256" key="9">
    <source>
        <dbReference type="ARBA" id="ARBA00023237"/>
    </source>
</evidence>
<evidence type="ECO:0000256" key="6">
    <source>
        <dbReference type="ARBA" id="ARBA00023004"/>
    </source>
</evidence>
<keyword evidence="2 10" id="KW-0813">Transport</keyword>
<dbReference type="Gene3D" id="2.170.130.10">
    <property type="entry name" value="TonB-dependent receptor, plug domain"/>
    <property type="match status" value="1"/>
</dbReference>
<evidence type="ECO:0000256" key="4">
    <source>
        <dbReference type="ARBA" id="ARBA00022496"/>
    </source>
</evidence>
<dbReference type="SUPFAM" id="SSF49464">
    <property type="entry name" value="Carboxypeptidase regulatory domain-like"/>
    <property type="match status" value="1"/>
</dbReference>
<dbReference type="Pfam" id="PF07715">
    <property type="entry name" value="Plug"/>
    <property type="match status" value="1"/>
</dbReference>
<dbReference type="InterPro" id="IPR039426">
    <property type="entry name" value="TonB-dep_rcpt-like"/>
</dbReference>
<dbReference type="EMBL" id="BMIB01000002">
    <property type="protein sequence ID" value="GGH64974.1"/>
    <property type="molecule type" value="Genomic_DNA"/>
</dbReference>